<dbReference type="Gene3D" id="3.40.50.200">
    <property type="entry name" value="Peptidase S8/S53 domain"/>
    <property type="match status" value="1"/>
</dbReference>
<dbReference type="Proteomes" id="UP000236379">
    <property type="component" value="Unassembled WGS sequence"/>
</dbReference>
<accession>A0A2K3V2C7</accession>
<dbReference type="GO" id="GO:0004252">
    <property type="term" value="F:serine-type endopeptidase activity"/>
    <property type="evidence" value="ECO:0007669"/>
    <property type="project" value="UniProtKB-UniRule"/>
</dbReference>
<dbReference type="PROSITE" id="PS51892">
    <property type="entry name" value="SUBTILASE"/>
    <property type="match status" value="1"/>
</dbReference>
<name>A0A2K3V2C7_9DEIO</name>
<dbReference type="PRINTS" id="PR00723">
    <property type="entry name" value="SUBTILISIN"/>
</dbReference>
<dbReference type="InterPro" id="IPR034176">
    <property type="entry name" value="Peptidases_S8_13"/>
</dbReference>
<reference evidence="8 9" key="1">
    <citation type="submission" date="2018-01" db="EMBL/GenBank/DDBJ databases">
        <title>Deinococcus koreensis sp. nov., a radiation-resistant bacterium isolated from river water.</title>
        <authorList>
            <person name="Choi A."/>
        </authorList>
    </citation>
    <scope>NUCLEOTIDE SEQUENCE [LARGE SCALE GENOMIC DNA]</scope>
    <source>
        <strain evidence="8 9">SJW1-2</strain>
    </source>
</reference>
<dbReference type="CDD" id="cd07496">
    <property type="entry name" value="Peptidases_S8_13"/>
    <property type="match status" value="1"/>
</dbReference>
<evidence type="ECO:0000256" key="3">
    <source>
        <dbReference type="ARBA" id="ARBA00022801"/>
    </source>
</evidence>
<evidence type="ECO:0000259" key="7">
    <source>
        <dbReference type="Pfam" id="PF00082"/>
    </source>
</evidence>
<keyword evidence="2 5" id="KW-0645">Protease</keyword>
<evidence type="ECO:0000256" key="2">
    <source>
        <dbReference type="ARBA" id="ARBA00022670"/>
    </source>
</evidence>
<comment type="caution">
    <text evidence="8">The sequence shown here is derived from an EMBL/GenBank/DDBJ whole genome shotgun (WGS) entry which is preliminary data.</text>
</comment>
<gene>
    <name evidence="8" type="ORF">CVO96_08005</name>
</gene>
<dbReference type="PANTHER" id="PTHR43806">
    <property type="entry name" value="PEPTIDASE S8"/>
    <property type="match status" value="1"/>
</dbReference>
<organism evidence="8 9">
    <name type="scientific">Deinococcus koreensis</name>
    <dbReference type="NCBI Taxonomy" id="2054903"/>
    <lineage>
        <taxon>Bacteria</taxon>
        <taxon>Thermotogati</taxon>
        <taxon>Deinococcota</taxon>
        <taxon>Deinococci</taxon>
        <taxon>Deinococcales</taxon>
        <taxon>Deinococcaceae</taxon>
        <taxon>Deinococcus</taxon>
    </lineage>
</organism>
<dbReference type="PROSITE" id="PS00136">
    <property type="entry name" value="SUBTILASE_ASP"/>
    <property type="match status" value="1"/>
</dbReference>
<dbReference type="InterPro" id="IPR036852">
    <property type="entry name" value="Peptidase_S8/S53_dom_sf"/>
</dbReference>
<feature type="domain" description="Peptidase S8/S53" evidence="7">
    <location>
        <begin position="32"/>
        <end position="323"/>
    </location>
</feature>
<keyword evidence="4 5" id="KW-0720">Serine protease</keyword>
<dbReference type="GO" id="GO:0006508">
    <property type="term" value="P:proteolysis"/>
    <property type="evidence" value="ECO:0007669"/>
    <property type="project" value="UniProtKB-KW"/>
</dbReference>
<dbReference type="AlphaFoldDB" id="A0A2K3V2C7"/>
<dbReference type="InterPro" id="IPR023828">
    <property type="entry name" value="Peptidase_S8_Ser-AS"/>
</dbReference>
<dbReference type="EMBL" id="PPPD01000001">
    <property type="protein sequence ID" value="PNY82931.1"/>
    <property type="molecule type" value="Genomic_DNA"/>
</dbReference>
<dbReference type="SUPFAM" id="SSF52743">
    <property type="entry name" value="Subtilisin-like"/>
    <property type="match status" value="1"/>
</dbReference>
<dbReference type="InterPro" id="IPR015500">
    <property type="entry name" value="Peptidase_S8_subtilisin-rel"/>
</dbReference>
<evidence type="ECO:0000313" key="9">
    <source>
        <dbReference type="Proteomes" id="UP000236379"/>
    </source>
</evidence>
<evidence type="ECO:0000256" key="1">
    <source>
        <dbReference type="ARBA" id="ARBA00011073"/>
    </source>
</evidence>
<keyword evidence="3 5" id="KW-0378">Hydrolase</keyword>
<proteinExistence type="inferred from homology"/>
<dbReference type="PANTHER" id="PTHR43806:SF11">
    <property type="entry name" value="CEREVISIN-RELATED"/>
    <property type="match status" value="1"/>
</dbReference>
<evidence type="ECO:0000256" key="5">
    <source>
        <dbReference type="PROSITE-ProRule" id="PRU01240"/>
    </source>
</evidence>
<evidence type="ECO:0000256" key="4">
    <source>
        <dbReference type="ARBA" id="ARBA00022825"/>
    </source>
</evidence>
<dbReference type="InterPro" id="IPR023827">
    <property type="entry name" value="Peptidase_S8_Asp-AS"/>
</dbReference>
<comment type="similarity">
    <text evidence="1 5 6">Belongs to the peptidase S8 family.</text>
</comment>
<dbReference type="InterPro" id="IPR050131">
    <property type="entry name" value="Peptidase_S8_subtilisin-like"/>
</dbReference>
<evidence type="ECO:0000256" key="6">
    <source>
        <dbReference type="RuleBase" id="RU003355"/>
    </source>
</evidence>
<dbReference type="Pfam" id="PF00082">
    <property type="entry name" value="Peptidase_S8"/>
    <property type="match status" value="1"/>
</dbReference>
<keyword evidence="9" id="KW-1185">Reference proteome</keyword>
<dbReference type="OrthoDB" id="9814383at2"/>
<feature type="active site" description="Charge relay system" evidence="5">
    <location>
        <position position="87"/>
    </location>
</feature>
<feature type="active site" description="Charge relay system" evidence="5">
    <location>
        <position position="273"/>
    </location>
</feature>
<dbReference type="InterPro" id="IPR000209">
    <property type="entry name" value="Peptidase_S8/S53_dom"/>
</dbReference>
<evidence type="ECO:0000313" key="8">
    <source>
        <dbReference type="EMBL" id="PNY82931.1"/>
    </source>
</evidence>
<protein>
    <submittedName>
        <fullName evidence="8">Subtilisin-like serine protease</fullName>
    </submittedName>
</protein>
<sequence length="470" mass="47931">MHAMKTPNDTFYPVQWGAQAMNLPAAWDITTGSAVTVAVVDSGIVAHPDLAGRLLPGFDFVQDAANAGDGNGADADPTDEGGDSGYHGAHVAGIVAAASNNGRGIAGVSWGARIVPVRVLGKSGGGPMSDILLGIYWAAGGELKGVPVNPNPARVINLSLGGAGECSAAEQELFDALAEAGIVTVVAAGNENSDTSTSSPANCRNVIAVGALGPDGKRAYYSNHGARIDLMAPGGNTDLLLKIGSEQFPAGILSTVKDDQSGEFVYAFYQGTSQATPQVAGLAALLLGKEPGLSPAQVLARMKAAARPVSDASCGVKSGCGAGLIDAAATLKGSATPTPTPAPVPAPVAQIKTLVAAFYVLQQGFDLARSPATLLEPRTLRNPYQLKNAQPGKYLVGAWQDINSNGEVDEGEPLGAYPDFVTVDSVARTIIGIDITLEPYRASATATRAATAQTPLQSLAQAIQERAPTR</sequence>
<dbReference type="PROSITE" id="PS00138">
    <property type="entry name" value="SUBTILASE_SER"/>
    <property type="match status" value="1"/>
</dbReference>
<feature type="active site" description="Charge relay system" evidence="5">
    <location>
        <position position="41"/>
    </location>
</feature>